<evidence type="ECO:0008006" key="2">
    <source>
        <dbReference type="Google" id="ProtNLM"/>
    </source>
</evidence>
<organism evidence="1">
    <name type="scientific">marine sediment metagenome</name>
    <dbReference type="NCBI Taxonomy" id="412755"/>
    <lineage>
        <taxon>unclassified sequences</taxon>
        <taxon>metagenomes</taxon>
        <taxon>ecological metagenomes</taxon>
    </lineage>
</organism>
<evidence type="ECO:0000313" key="1">
    <source>
        <dbReference type="EMBL" id="KKL92853.1"/>
    </source>
</evidence>
<feature type="non-terminal residue" evidence="1">
    <location>
        <position position="401"/>
    </location>
</feature>
<dbReference type="EMBL" id="LAZR01019355">
    <property type="protein sequence ID" value="KKL92853.1"/>
    <property type="molecule type" value="Genomic_DNA"/>
</dbReference>
<reference evidence="1" key="1">
    <citation type="journal article" date="2015" name="Nature">
        <title>Complex archaea that bridge the gap between prokaryotes and eukaryotes.</title>
        <authorList>
            <person name="Spang A."/>
            <person name="Saw J.H."/>
            <person name="Jorgensen S.L."/>
            <person name="Zaremba-Niedzwiedzka K."/>
            <person name="Martijn J."/>
            <person name="Lind A.E."/>
            <person name="van Eijk R."/>
            <person name="Schleper C."/>
            <person name="Guy L."/>
            <person name="Ettema T.J."/>
        </authorList>
    </citation>
    <scope>NUCLEOTIDE SEQUENCE</scope>
</reference>
<comment type="caution">
    <text evidence="1">The sequence shown here is derived from an EMBL/GenBank/DDBJ whole genome shotgun (WGS) entry which is preliminary data.</text>
</comment>
<accession>A0A0F9G2H3</accession>
<dbReference type="InterPro" id="IPR006944">
    <property type="entry name" value="Phage/GTA_portal"/>
</dbReference>
<dbReference type="AlphaFoldDB" id="A0A0F9G2H3"/>
<sequence length="401" mass="44235">MSIFTKIGAALGIKALSEMRFPGRSFVFFDFPQIETDKIAEEIGDGTSSDIVVTPIRWLQRAFSEATITVTIDGEIAENDPLPELIATPNEFYSSDHLYAGTLWSLLTAGNAYWLKVRNGNGKVVELWWVPDQLIEPKWPDKGDVFISHYQYNVGGNEIKLEPADVVHFRDGVDPQNMRKGLSPLRSLLREIWTDNEAAVFTAALMRNGGVPGIVISPDGDQTITPAEAEHAKEFFTNEFTRERRGKPIVMSGKTKVEQFGFSPQQLDLSPLRDVSEERVTAALGVPAAIVGFGAGLQSTKVGATMRELRQLAWHNGVMPLQQIISSTLQRSLLPDLSDKGIVEFDNSEVAALADDENKHVERVTSLVKAGIWTRGEGRSETGKEAGPNDDVYLLPLNVLE</sequence>
<proteinExistence type="predicted"/>
<name>A0A0F9G2H3_9ZZZZ</name>
<dbReference type="Pfam" id="PF04860">
    <property type="entry name" value="Phage_portal"/>
    <property type="match status" value="1"/>
</dbReference>
<gene>
    <name evidence="1" type="ORF">LCGC14_1880550</name>
</gene>
<protein>
    <recommendedName>
        <fullName evidence="2">Phage portal protein</fullName>
    </recommendedName>
</protein>